<sequence length="59" mass="6930">MDINLEVDDEKIVMNKFVRKILTSMISSAVSNLQSEKEDPEEYEEIGENWQKIKLEITK</sequence>
<keyword evidence="2" id="KW-1185">Reference proteome</keyword>
<dbReference type="EMBL" id="LHXK01000001">
    <property type="protein sequence ID" value="KXA90665.1"/>
    <property type="molecule type" value="Genomic_DNA"/>
</dbReference>
<dbReference type="AlphaFoldDB" id="A0A133U8Z0"/>
<reference evidence="1 2" key="1">
    <citation type="journal article" date="2016" name="Sci. Rep.">
        <title>Metabolic traits of an uncultured archaeal lineage -MSBL1- from brine pools of the Red Sea.</title>
        <authorList>
            <person name="Mwirichia R."/>
            <person name="Alam I."/>
            <person name="Rashid M."/>
            <person name="Vinu M."/>
            <person name="Ba-Alawi W."/>
            <person name="Anthony Kamau A."/>
            <person name="Kamanda Ngugi D."/>
            <person name="Goker M."/>
            <person name="Klenk H.P."/>
            <person name="Bajic V."/>
            <person name="Stingl U."/>
        </authorList>
    </citation>
    <scope>NUCLEOTIDE SEQUENCE [LARGE SCALE GENOMIC DNA]</scope>
    <source>
        <strain evidence="1">SCGC-AAA259B11</strain>
    </source>
</reference>
<accession>A0A133U8Z0</accession>
<organism evidence="1 2">
    <name type="scientific">candidate division MSBL1 archaeon SCGC-AAA259B11</name>
    <dbReference type="NCBI Taxonomy" id="1698260"/>
    <lineage>
        <taxon>Archaea</taxon>
        <taxon>Methanobacteriati</taxon>
        <taxon>Methanobacteriota</taxon>
        <taxon>candidate division MSBL1</taxon>
    </lineage>
</organism>
<dbReference type="Proteomes" id="UP000070184">
    <property type="component" value="Unassembled WGS sequence"/>
</dbReference>
<protein>
    <submittedName>
        <fullName evidence="1">Uncharacterized protein</fullName>
    </submittedName>
</protein>
<gene>
    <name evidence="1" type="ORF">AKJ61_00025</name>
</gene>
<evidence type="ECO:0000313" key="1">
    <source>
        <dbReference type="EMBL" id="KXA90665.1"/>
    </source>
</evidence>
<name>A0A133U8Z0_9EURY</name>
<evidence type="ECO:0000313" key="2">
    <source>
        <dbReference type="Proteomes" id="UP000070184"/>
    </source>
</evidence>
<proteinExistence type="predicted"/>
<comment type="caution">
    <text evidence="1">The sequence shown here is derived from an EMBL/GenBank/DDBJ whole genome shotgun (WGS) entry which is preliminary data.</text>
</comment>